<dbReference type="Proteomes" id="UP000449547">
    <property type="component" value="Unassembled WGS sequence"/>
</dbReference>
<reference evidence="2 3" key="1">
    <citation type="submission" date="2019-07" db="EMBL/GenBank/DDBJ databases">
        <title>Genome assembly of two rare yeast pathogens: Diutina rugosa and Trichomonascus ciferrii.</title>
        <authorList>
            <person name="Mixao V."/>
            <person name="Saus E."/>
            <person name="Hansen A."/>
            <person name="Lass-Flor C."/>
            <person name="Gabaldon T."/>
        </authorList>
    </citation>
    <scope>NUCLEOTIDE SEQUENCE [LARGE SCALE GENOMIC DNA]</scope>
    <source>
        <strain evidence="2 3">CBS 613</strain>
    </source>
</reference>
<dbReference type="OrthoDB" id="4068815at2759"/>
<evidence type="ECO:0000313" key="3">
    <source>
        <dbReference type="Proteomes" id="UP000449547"/>
    </source>
</evidence>
<dbReference type="Pfam" id="PF08728">
    <property type="entry name" value="CRT10"/>
    <property type="match status" value="2"/>
</dbReference>
<dbReference type="VEuPathDB" id="FungiDB:DIURU_000461"/>
<sequence length="728" mass="81784">MEVELERRFVGLLRARGIVRHHHRPASSILHIQTNGNDVSDEDSLDETDYQWGEPEIDDLYQFSTATDIDSMFSPFHQIPPLIKHVISSDHNVHYVAQTTTTPEPPRSSSTEDVDDAAEPASQPHRAFAMVMRMWLSSSDEEDHDDDDIDDRINLTPNPQLNYSDEFWQQLSSVPIKPPPTGHLIVNLVSANQLEVPALCKYKNNLACTITVDDTDYLVVAVNSALHIHEFSAINHMPHREGHQLETRPRFTTTMDSLVSTWQTYPHTFNYIRAFPDFNGSPVVVGCMDDANVYMYNVSTIVDSMRAKHKSIKADYTCKTDSSCWGVDVVSYSDKFGKKHDLMVVSDNSRSLKLLYYSRADQQFSHCRSYQLGHNIPSVAFCGAPEITSDGFHRVKVACGSISKEVVQFEFNFIVAEGPQPQWDPTPVYYVDGTMQQDASSVLGEPVGEPPRGALSRVIFDHPQLIARVHLDDHVWGVMSVESRHFVKVNSITEVYGESPDPITEAKIVEESKLIDSEFNAWETDSLGPASIFQSYRSPRYCRGRRVNFPHTDGQYRCLHKLMAQHILEPPSPYASYSFLVTTAKASTGLFNQSHLYCNHYIPQLLNPASIRGFESHSFTDRLSLYVSIPELSCCLVATQHGLVQVVRMCQYRGVYGLRPETVVPTTHFMSALASSGCRTLAGLTVRNRTVDSLCPTFLAYLIYSDGSVVTYTLRGGDPAASDAFEML</sequence>
<proteinExistence type="predicted"/>
<protein>
    <recommendedName>
        <fullName evidence="4">CRT10 domain-containing protein</fullName>
    </recommendedName>
</protein>
<evidence type="ECO:0008006" key="4">
    <source>
        <dbReference type="Google" id="ProtNLM"/>
    </source>
</evidence>
<dbReference type="InterPro" id="IPR014839">
    <property type="entry name" value="Crt10"/>
</dbReference>
<feature type="compositionally biased region" description="Low complexity" evidence="1">
    <location>
        <begin position="99"/>
        <end position="111"/>
    </location>
</feature>
<gene>
    <name evidence="2" type="ORF">DIURU_000461</name>
</gene>
<dbReference type="RefSeq" id="XP_034014780.1">
    <property type="nucleotide sequence ID" value="XM_034157502.1"/>
</dbReference>
<accession>A0A642UYH6</accession>
<organism evidence="2 3">
    <name type="scientific">Diutina rugosa</name>
    <name type="common">Yeast</name>
    <name type="synonym">Candida rugosa</name>
    <dbReference type="NCBI Taxonomy" id="5481"/>
    <lineage>
        <taxon>Eukaryota</taxon>
        <taxon>Fungi</taxon>
        <taxon>Dikarya</taxon>
        <taxon>Ascomycota</taxon>
        <taxon>Saccharomycotina</taxon>
        <taxon>Pichiomycetes</taxon>
        <taxon>Debaryomycetaceae</taxon>
        <taxon>Diutina</taxon>
    </lineage>
</organism>
<keyword evidence="3" id="KW-1185">Reference proteome</keyword>
<feature type="region of interest" description="Disordered" evidence="1">
    <location>
        <begin position="98"/>
        <end position="122"/>
    </location>
</feature>
<dbReference type="GeneID" id="54779114"/>
<name>A0A642UYH6_DIURU</name>
<evidence type="ECO:0000313" key="2">
    <source>
        <dbReference type="EMBL" id="KAA8907774.1"/>
    </source>
</evidence>
<dbReference type="EMBL" id="SWFT01000019">
    <property type="protein sequence ID" value="KAA8907774.1"/>
    <property type="molecule type" value="Genomic_DNA"/>
</dbReference>
<dbReference type="OMA" id="CHNNTST"/>
<comment type="caution">
    <text evidence="2">The sequence shown here is derived from an EMBL/GenBank/DDBJ whole genome shotgun (WGS) entry which is preliminary data.</text>
</comment>
<dbReference type="AlphaFoldDB" id="A0A642UYH6"/>
<evidence type="ECO:0000256" key="1">
    <source>
        <dbReference type="SAM" id="MobiDB-lite"/>
    </source>
</evidence>